<reference evidence="2" key="2">
    <citation type="submission" date="2025-08" db="UniProtKB">
        <authorList>
            <consortium name="RefSeq"/>
        </authorList>
    </citation>
    <scope>IDENTIFICATION</scope>
    <source>
        <tissue evidence="2">Leaf</tissue>
    </source>
</reference>
<evidence type="ECO:0000313" key="1">
    <source>
        <dbReference type="Proteomes" id="UP000790787"/>
    </source>
</evidence>
<protein>
    <submittedName>
        <fullName evidence="2">Uncharacterized protein LOC142175221</fullName>
    </submittedName>
</protein>
<dbReference type="Proteomes" id="UP000790787">
    <property type="component" value="Chromosome 21"/>
</dbReference>
<reference evidence="1" key="1">
    <citation type="journal article" date="2014" name="Nat. Commun.">
        <title>The tobacco genome sequence and its comparison with those of tomato and potato.</title>
        <authorList>
            <person name="Sierro N."/>
            <person name="Battey J.N."/>
            <person name="Ouadi S."/>
            <person name="Bakaher N."/>
            <person name="Bovet L."/>
            <person name="Willig A."/>
            <person name="Goepfert S."/>
            <person name="Peitsch M.C."/>
            <person name="Ivanov N.V."/>
        </authorList>
    </citation>
    <scope>NUCLEOTIDE SEQUENCE [LARGE SCALE GENOMIC DNA]</scope>
</reference>
<name>A0AC58TL25_TOBAC</name>
<gene>
    <name evidence="2" type="primary">LOC142175221</name>
</gene>
<proteinExistence type="predicted"/>
<organism evidence="1 2">
    <name type="scientific">Nicotiana tabacum</name>
    <name type="common">Common tobacco</name>
    <dbReference type="NCBI Taxonomy" id="4097"/>
    <lineage>
        <taxon>Eukaryota</taxon>
        <taxon>Viridiplantae</taxon>
        <taxon>Streptophyta</taxon>
        <taxon>Embryophyta</taxon>
        <taxon>Tracheophyta</taxon>
        <taxon>Spermatophyta</taxon>
        <taxon>Magnoliopsida</taxon>
        <taxon>eudicotyledons</taxon>
        <taxon>Gunneridae</taxon>
        <taxon>Pentapetalae</taxon>
        <taxon>asterids</taxon>
        <taxon>lamiids</taxon>
        <taxon>Solanales</taxon>
        <taxon>Solanaceae</taxon>
        <taxon>Nicotianoideae</taxon>
        <taxon>Nicotianeae</taxon>
        <taxon>Nicotiana</taxon>
    </lineage>
</organism>
<keyword evidence="1" id="KW-1185">Reference proteome</keyword>
<accession>A0AC58TL25</accession>
<sequence length="164" mass="19165">MEVVNLGSEKDMKETKVSIHLETEQREKLVELLRQYINVFAWSYNDIPGLNTDIVLHLLLTNPTRPPVKQKPKKFNPDLSLRIKEEVTKQIEENVVRVTNYPSWLENIVPVPKKDGKIRISVDYPDLNKASPKDYFHLTNIHILIDNCAKHELQLFVDYFAGYH</sequence>
<dbReference type="RefSeq" id="XP_075097901.1">
    <property type="nucleotide sequence ID" value="XM_075241800.1"/>
</dbReference>
<evidence type="ECO:0000313" key="2">
    <source>
        <dbReference type="RefSeq" id="XP_075097901.1"/>
    </source>
</evidence>